<feature type="domain" description="Peptidase S26" evidence="13">
    <location>
        <begin position="9"/>
        <end position="99"/>
    </location>
</feature>
<dbReference type="AlphaFoldDB" id="A0AAN8S4H9"/>
<keyword evidence="8" id="KW-1133">Transmembrane helix</keyword>
<dbReference type="SUPFAM" id="SSF51306">
    <property type="entry name" value="LexA/Signal peptidase"/>
    <property type="match status" value="1"/>
</dbReference>
<keyword evidence="10" id="KW-0472">Membrane</keyword>
<evidence type="ECO:0000256" key="5">
    <source>
        <dbReference type="ARBA" id="ARBA00022692"/>
    </source>
</evidence>
<comment type="similarity">
    <text evidence="2">Belongs to the peptidase S26 family. IMP2 subfamily.</text>
</comment>
<evidence type="ECO:0000256" key="6">
    <source>
        <dbReference type="ARBA" id="ARBA00022792"/>
    </source>
</evidence>
<comment type="subcellular location">
    <subcellularLocation>
        <location evidence="1">Mitochondrion inner membrane</location>
        <topology evidence="1">Single-pass membrane protein</topology>
    </subcellularLocation>
</comment>
<dbReference type="Pfam" id="PF10502">
    <property type="entry name" value="Peptidase_S26"/>
    <property type="match status" value="2"/>
</dbReference>
<comment type="caution">
    <text evidence="14">The sequence shown here is derived from an EMBL/GenBank/DDBJ whole genome shotgun (WGS) entry which is preliminary data.</text>
</comment>
<dbReference type="GO" id="GO:0006627">
    <property type="term" value="P:protein processing involved in protein targeting to mitochondrion"/>
    <property type="evidence" value="ECO:0007669"/>
    <property type="project" value="InterPro"/>
</dbReference>
<feature type="domain" description="Peptidase S26" evidence="13">
    <location>
        <begin position="105"/>
        <end position="145"/>
    </location>
</feature>
<dbReference type="PRINTS" id="PR00727">
    <property type="entry name" value="LEADERPTASE"/>
</dbReference>
<dbReference type="InterPro" id="IPR036286">
    <property type="entry name" value="LexA/Signal_pep-like_sf"/>
</dbReference>
<keyword evidence="9 12" id="KW-0496">Mitochondrion</keyword>
<evidence type="ECO:0000256" key="4">
    <source>
        <dbReference type="ARBA" id="ARBA00022670"/>
    </source>
</evidence>
<organism evidence="14 15">
    <name type="scientific">Polyplax serrata</name>
    <name type="common">Common mouse louse</name>
    <dbReference type="NCBI Taxonomy" id="468196"/>
    <lineage>
        <taxon>Eukaryota</taxon>
        <taxon>Metazoa</taxon>
        <taxon>Ecdysozoa</taxon>
        <taxon>Arthropoda</taxon>
        <taxon>Hexapoda</taxon>
        <taxon>Insecta</taxon>
        <taxon>Pterygota</taxon>
        <taxon>Neoptera</taxon>
        <taxon>Paraneoptera</taxon>
        <taxon>Psocodea</taxon>
        <taxon>Troctomorpha</taxon>
        <taxon>Phthiraptera</taxon>
        <taxon>Anoplura</taxon>
        <taxon>Polyplacidae</taxon>
        <taxon>Polyplax</taxon>
    </lineage>
</organism>
<keyword evidence="6 12" id="KW-0999">Mitochondrion inner membrane</keyword>
<dbReference type="NCBIfam" id="TIGR02227">
    <property type="entry name" value="sigpep_I_bact"/>
    <property type="match status" value="1"/>
</dbReference>
<dbReference type="FunFam" id="2.10.109.10:FF:000005">
    <property type="entry name" value="Mitochondrial inner membrane protease subunit"/>
    <property type="match status" value="1"/>
</dbReference>
<dbReference type="InterPro" id="IPR037730">
    <property type="entry name" value="IMP2"/>
</dbReference>
<evidence type="ECO:0000256" key="11">
    <source>
        <dbReference type="PIRSR" id="PIRSR600223-1"/>
    </source>
</evidence>
<evidence type="ECO:0000313" key="15">
    <source>
        <dbReference type="Proteomes" id="UP001372834"/>
    </source>
</evidence>
<feature type="active site" evidence="11">
    <location>
        <position position="38"/>
    </location>
</feature>
<dbReference type="Gene3D" id="2.10.109.10">
    <property type="entry name" value="Umud Fragment, subunit A"/>
    <property type="match status" value="1"/>
</dbReference>
<evidence type="ECO:0000256" key="2">
    <source>
        <dbReference type="ARBA" id="ARBA00007066"/>
    </source>
</evidence>
<dbReference type="InterPro" id="IPR000223">
    <property type="entry name" value="Pept_S26A_signal_pept_1"/>
</dbReference>
<accession>A0AAN8S4H9</accession>
<dbReference type="GO" id="GO:0042720">
    <property type="term" value="C:mitochondrial inner membrane peptidase complex"/>
    <property type="evidence" value="ECO:0007669"/>
    <property type="project" value="InterPro"/>
</dbReference>
<dbReference type="EC" id="3.4.21.-" evidence="12"/>
<feature type="active site" evidence="11">
    <location>
        <position position="85"/>
    </location>
</feature>
<dbReference type="PANTHER" id="PTHR46041:SF2">
    <property type="entry name" value="MITOCHONDRIAL INNER MEMBRANE PROTEASE SUBUNIT 2"/>
    <property type="match status" value="1"/>
</dbReference>
<dbReference type="EMBL" id="JAWJWE010000038">
    <property type="protein sequence ID" value="KAK6623540.1"/>
    <property type="molecule type" value="Genomic_DNA"/>
</dbReference>
<gene>
    <name evidence="14" type="primary">IMMP2L</name>
    <name evidence="14" type="ORF">RUM43_009392</name>
</gene>
<dbReference type="GO" id="GO:0004252">
    <property type="term" value="F:serine-type endopeptidase activity"/>
    <property type="evidence" value="ECO:0007669"/>
    <property type="project" value="InterPro"/>
</dbReference>
<keyword evidence="7 12" id="KW-0378">Hydrolase</keyword>
<comment type="subunit">
    <text evidence="3">Heterodimer of 2 subunits, IMMPL1 and IMMPL2.</text>
</comment>
<keyword evidence="5" id="KW-0812">Transmembrane</keyword>
<evidence type="ECO:0000313" key="14">
    <source>
        <dbReference type="EMBL" id="KAK6623540.1"/>
    </source>
</evidence>
<evidence type="ECO:0000259" key="13">
    <source>
        <dbReference type="Pfam" id="PF10502"/>
    </source>
</evidence>
<evidence type="ECO:0000256" key="7">
    <source>
        <dbReference type="ARBA" id="ARBA00022801"/>
    </source>
</evidence>
<proteinExistence type="inferred from homology"/>
<sequence>MTVKFMVKRIIKTLVLAIPVGTTFTDKVGYIARVDGTSMQPSLNPLPGQPDFVVLNKWAVRNYEIERGDIISLISPKNPDQRFIKRVVGLEGDIVSTNGYKTSVVTIPQGHCWVEGDHIGSSLDSNTFGPVALGLVTAKATYIVWPPSRWRSLEKNQKGQWN</sequence>
<evidence type="ECO:0000256" key="10">
    <source>
        <dbReference type="ARBA" id="ARBA00023136"/>
    </source>
</evidence>
<dbReference type="Proteomes" id="UP001372834">
    <property type="component" value="Unassembled WGS sequence"/>
</dbReference>
<keyword evidence="4 12" id="KW-0645">Protease</keyword>
<protein>
    <recommendedName>
        <fullName evidence="12">Mitochondrial inner membrane protease subunit</fullName>
        <ecNumber evidence="12">3.4.21.-</ecNumber>
    </recommendedName>
</protein>
<dbReference type="PANTHER" id="PTHR46041">
    <property type="entry name" value="MITOCHONDRIAL INNER MEMBRANE PROTEASE SUBUNIT 2"/>
    <property type="match status" value="1"/>
</dbReference>
<evidence type="ECO:0000256" key="9">
    <source>
        <dbReference type="ARBA" id="ARBA00023128"/>
    </source>
</evidence>
<dbReference type="CDD" id="cd06530">
    <property type="entry name" value="S26_SPase_I"/>
    <property type="match status" value="1"/>
</dbReference>
<name>A0AAN8S4H9_POLSC</name>
<reference evidence="14 15" key="1">
    <citation type="submission" date="2023-10" db="EMBL/GenBank/DDBJ databases">
        <title>Genomes of two closely related lineages of the louse Polyplax serrata with different host specificities.</title>
        <authorList>
            <person name="Martinu J."/>
            <person name="Tarabai H."/>
            <person name="Stefka J."/>
            <person name="Hypsa V."/>
        </authorList>
    </citation>
    <scope>NUCLEOTIDE SEQUENCE [LARGE SCALE GENOMIC DNA]</scope>
    <source>
        <strain evidence="14">HR10_N</strain>
    </source>
</reference>
<evidence type="ECO:0000256" key="3">
    <source>
        <dbReference type="ARBA" id="ARBA00011805"/>
    </source>
</evidence>
<evidence type="ECO:0000256" key="8">
    <source>
        <dbReference type="ARBA" id="ARBA00022989"/>
    </source>
</evidence>
<evidence type="ECO:0000256" key="1">
    <source>
        <dbReference type="ARBA" id="ARBA00004434"/>
    </source>
</evidence>
<evidence type="ECO:0000256" key="12">
    <source>
        <dbReference type="RuleBase" id="RU362041"/>
    </source>
</evidence>
<dbReference type="InterPro" id="IPR019533">
    <property type="entry name" value="Peptidase_S26"/>
</dbReference>
<dbReference type="GO" id="GO:0006465">
    <property type="term" value="P:signal peptide processing"/>
    <property type="evidence" value="ECO:0007669"/>
    <property type="project" value="InterPro"/>
</dbReference>